<dbReference type="AlphaFoldDB" id="A0A1X6NGX2"/>
<dbReference type="RefSeq" id="XP_024344663.1">
    <property type="nucleotide sequence ID" value="XM_024477349.1"/>
</dbReference>
<evidence type="ECO:0000313" key="3">
    <source>
        <dbReference type="Proteomes" id="UP000194127"/>
    </source>
</evidence>
<keyword evidence="1" id="KW-0472">Membrane</keyword>
<reference evidence="2 3" key="1">
    <citation type="submission" date="2017-04" db="EMBL/GenBank/DDBJ databases">
        <title>Genome Sequence of the Model Brown-Rot Fungus Postia placenta SB12.</title>
        <authorList>
            <consortium name="DOE Joint Genome Institute"/>
            <person name="Gaskell J."/>
            <person name="Kersten P."/>
            <person name="Larrondo L.F."/>
            <person name="Canessa P."/>
            <person name="Martinez D."/>
            <person name="Hibbett D."/>
            <person name="Schmoll M."/>
            <person name="Kubicek C.P."/>
            <person name="Martinez A.T."/>
            <person name="Yadav J."/>
            <person name="Master E."/>
            <person name="Magnuson J.K."/>
            <person name="James T."/>
            <person name="Yaver D."/>
            <person name="Berka R."/>
            <person name="Labutti K."/>
            <person name="Lipzen A."/>
            <person name="Aerts A."/>
            <person name="Barry K."/>
            <person name="Henrissat B."/>
            <person name="Blanchette R."/>
            <person name="Grigoriev I."/>
            <person name="Cullen D."/>
        </authorList>
    </citation>
    <scope>NUCLEOTIDE SEQUENCE [LARGE SCALE GENOMIC DNA]</scope>
    <source>
        <strain evidence="2 3">MAD-698-R-SB12</strain>
    </source>
</reference>
<name>A0A1X6NGX2_9APHY</name>
<keyword evidence="3" id="KW-1185">Reference proteome</keyword>
<feature type="transmembrane region" description="Helical" evidence="1">
    <location>
        <begin position="240"/>
        <end position="260"/>
    </location>
</feature>
<dbReference type="OrthoDB" id="10349583at2759"/>
<keyword evidence="1" id="KW-0812">Transmembrane</keyword>
<accession>A0A1X6NGX2</accession>
<evidence type="ECO:0000256" key="1">
    <source>
        <dbReference type="SAM" id="Phobius"/>
    </source>
</evidence>
<dbReference type="EMBL" id="KZ110591">
    <property type="protein sequence ID" value="OSX67869.1"/>
    <property type="molecule type" value="Genomic_DNA"/>
</dbReference>
<feature type="transmembrane region" description="Helical" evidence="1">
    <location>
        <begin position="144"/>
        <end position="173"/>
    </location>
</feature>
<dbReference type="GeneID" id="36322299"/>
<feature type="transmembrane region" description="Helical" evidence="1">
    <location>
        <begin position="83"/>
        <end position="100"/>
    </location>
</feature>
<keyword evidence="1" id="KW-1133">Transmembrane helix</keyword>
<feature type="transmembrane region" description="Helical" evidence="1">
    <location>
        <begin position="106"/>
        <end position="132"/>
    </location>
</feature>
<protein>
    <submittedName>
        <fullName evidence="2">Uncharacterized protein</fullName>
    </submittedName>
</protein>
<gene>
    <name evidence="2" type="ORF">POSPLADRAFT_1038219</name>
</gene>
<proteinExistence type="predicted"/>
<evidence type="ECO:0000313" key="2">
    <source>
        <dbReference type="EMBL" id="OSX67869.1"/>
    </source>
</evidence>
<feature type="transmembrane region" description="Helical" evidence="1">
    <location>
        <begin position="193"/>
        <end position="219"/>
    </location>
</feature>
<dbReference type="Proteomes" id="UP000194127">
    <property type="component" value="Unassembled WGS sequence"/>
</dbReference>
<organism evidence="2 3">
    <name type="scientific">Postia placenta MAD-698-R-SB12</name>
    <dbReference type="NCBI Taxonomy" id="670580"/>
    <lineage>
        <taxon>Eukaryota</taxon>
        <taxon>Fungi</taxon>
        <taxon>Dikarya</taxon>
        <taxon>Basidiomycota</taxon>
        <taxon>Agaricomycotina</taxon>
        <taxon>Agaricomycetes</taxon>
        <taxon>Polyporales</taxon>
        <taxon>Adustoporiaceae</taxon>
        <taxon>Rhodonia</taxon>
    </lineage>
</organism>
<sequence length="262" mass="27789">MPRSASSSDTCYMPLDSTLSKIDLDLEDQPPLFSDLPTEKDVFSKSSSSRISSMSGDTLLPYPATIPPLATDKPRKRRRLRRCAACCVDFAEDAGLWFIFIGGISLLVAVAASLVGAGFSPFCSYIGLYFLRHKEEYVDADTKAIYIASATGGAVLAVAVVFVAWVVCATIKSLLEGSLSLVPWSDDDDGSSIVFWAIVTMLASVPVGVCGQAVGYYILQGRLSGGLDLHLAFKLDGVGYPLALLALIGGTGGCCAYNSWGN</sequence>